<dbReference type="Proteomes" id="UP000813462">
    <property type="component" value="Unassembled WGS sequence"/>
</dbReference>
<gene>
    <name evidence="1" type="ORF">FEM48_Zijuj02G0210100</name>
</gene>
<name>A0A978VXX7_ZIZJJ</name>
<accession>A0A978VXX7</accession>
<protein>
    <submittedName>
        <fullName evidence="1">Uncharacterized protein</fullName>
    </submittedName>
</protein>
<reference evidence="1" key="1">
    <citation type="journal article" date="2021" name="Front. Plant Sci.">
        <title>Chromosome-Scale Genome Assembly for Chinese Sour Jujube and Insights Into Its Genome Evolution and Domestication Signature.</title>
        <authorList>
            <person name="Shen L.-Y."/>
            <person name="Luo H."/>
            <person name="Wang X.-L."/>
            <person name="Wang X.-M."/>
            <person name="Qiu X.-J."/>
            <person name="Liu H."/>
            <person name="Zhou S.-S."/>
            <person name="Jia K.-H."/>
            <person name="Nie S."/>
            <person name="Bao Y.-T."/>
            <person name="Zhang R.-G."/>
            <person name="Yun Q.-Z."/>
            <person name="Chai Y.-H."/>
            <person name="Lu J.-Y."/>
            <person name="Li Y."/>
            <person name="Zhao S.-W."/>
            <person name="Mao J.-F."/>
            <person name="Jia S.-G."/>
            <person name="Mao Y.-M."/>
        </authorList>
    </citation>
    <scope>NUCLEOTIDE SEQUENCE</scope>
    <source>
        <strain evidence="1">AT0</strain>
        <tissue evidence="1">Leaf</tissue>
    </source>
</reference>
<organism evidence="1 2">
    <name type="scientific">Ziziphus jujuba var. spinosa</name>
    <dbReference type="NCBI Taxonomy" id="714518"/>
    <lineage>
        <taxon>Eukaryota</taxon>
        <taxon>Viridiplantae</taxon>
        <taxon>Streptophyta</taxon>
        <taxon>Embryophyta</taxon>
        <taxon>Tracheophyta</taxon>
        <taxon>Spermatophyta</taxon>
        <taxon>Magnoliopsida</taxon>
        <taxon>eudicotyledons</taxon>
        <taxon>Gunneridae</taxon>
        <taxon>Pentapetalae</taxon>
        <taxon>rosids</taxon>
        <taxon>fabids</taxon>
        <taxon>Rosales</taxon>
        <taxon>Rhamnaceae</taxon>
        <taxon>Paliureae</taxon>
        <taxon>Ziziphus</taxon>
    </lineage>
</organism>
<sequence length="176" mass="19827">MVLQGSSSKWGGKVYRRRKWDRASKNRERANQIRALRALGMSSEAELASAMNHVGRPVVSRNRPSLQVAQFTWTSNKAAVIINQGGIRLRFCLVKYSAPPSSTVNVTTPSGWDIPADDNDLPHPAYQYITSSHPCRSDLLGLINMRFPLFCASFRKEQPDMEPDYSPSHLFRYSSP</sequence>
<dbReference type="EMBL" id="JAEACU010000002">
    <property type="protein sequence ID" value="KAH7543672.1"/>
    <property type="molecule type" value="Genomic_DNA"/>
</dbReference>
<proteinExistence type="predicted"/>
<evidence type="ECO:0000313" key="2">
    <source>
        <dbReference type="Proteomes" id="UP000813462"/>
    </source>
</evidence>
<comment type="caution">
    <text evidence="1">The sequence shown here is derived from an EMBL/GenBank/DDBJ whole genome shotgun (WGS) entry which is preliminary data.</text>
</comment>
<evidence type="ECO:0000313" key="1">
    <source>
        <dbReference type="EMBL" id="KAH7543672.1"/>
    </source>
</evidence>
<dbReference type="AlphaFoldDB" id="A0A978VXX7"/>